<dbReference type="GO" id="GO:0003841">
    <property type="term" value="F:1-acylglycerol-3-phosphate O-acyltransferase activity"/>
    <property type="evidence" value="ECO:0007669"/>
    <property type="project" value="UniProtKB-UniRule"/>
</dbReference>
<dbReference type="HOGENOM" id="CLU_027938_10_0_1"/>
<dbReference type="GeneID" id="63700076"/>
<evidence type="ECO:0000256" key="5">
    <source>
        <dbReference type="SAM" id="MobiDB-lite"/>
    </source>
</evidence>
<organism evidence="8 9">
    <name type="scientific">Aspergillus ruber (strain CBS 135680)</name>
    <dbReference type="NCBI Taxonomy" id="1388766"/>
    <lineage>
        <taxon>Eukaryota</taxon>
        <taxon>Fungi</taxon>
        <taxon>Dikarya</taxon>
        <taxon>Ascomycota</taxon>
        <taxon>Pezizomycotina</taxon>
        <taxon>Eurotiomycetes</taxon>
        <taxon>Eurotiomycetidae</taxon>
        <taxon>Eurotiales</taxon>
        <taxon>Aspergillaceae</taxon>
        <taxon>Aspergillus</taxon>
        <taxon>Aspergillus subgen. Aspergillus</taxon>
    </lineage>
</organism>
<keyword evidence="4" id="KW-0443">Lipid metabolism</keyword>
<dbReference type="InterPro" id="IPR002123">
    <property type="entry name" value="Plipid/glycerol_acylTrfase"/>
</dbReference>
<gene>
    <name evidence="8" type="ORF">EURHEDRAFT_464381</name>
</gene>
<dbReference type="GO" id="GO:0016020">
    <property type="term" value="C:membrane"/>
    <property type="evidence" value="ECO:0007669"/>
    <property type="project" value="InterPro"/>
</dbReference>
<keyword evidence="3 4" id="KW-0012">Acyltransferase</keyword>
<reference evidence="9" key="1">
    <citation type="journal article" date="2014" name="Nat. Commun.">
        <title>Genomic adaptations of the halophilic Dead Sea filamentous fungus Eurotium rubrum.</title>
        <authorList>
            <person name="Kis-Papo T."/>
            <person name="Weig A.R."/>
            <person name="Riley R."/>
            <person name="Persoh D."/>
            <person name="Salamov A."/>
            <person name="Sun H."/>
            <person name="Lipzen A."/>
            <person name="Wasser S.P."/>
            <person name="Rambold G."/>
            <person name="Grigoriev I.V."/>
            <person name="Nevo E."/>
        </authorList>
    </citation>
    <scope>NUCLEOTIDE SEQUENCE [LARGE SCALE GENOMIC DNA]</scope>
    <source>
        <strain evidence="9">CBS 135680</strain>
    </source>
</reference>
<evidence type="ECO:0000256" key="3">
    <source>
        <dbReference type="ARBA" id="ARBA00023315"/>
    </source>
</evidence>
<evidence type="ECO:0000313" key="9">
    <source>
        <dbReference type="Proteomes" id="UP000019804"/>
    </source>
</evidence>
<comment type="domain">
    <text evidence="4">The HXXXXD motif is essential for acyltransferase activity and may constitute the binding site for the phosphate moiety of the glycerol-3-phosphate.</text>
</comment>
<dbReference type="Pfam" id="PF01553">
    <property type="entry name" value="Acyltransferase"/>
    <property type="match status" value="1"/>
</dbReference>
<keyword evidence="6" id="KW-0472">Membrane</keyword>
<accession>A0A017S6C9</accession>
<keyword evidence="4" id="KW-0444">Lipid biosynthesis</keyword>
<dbReference type="Proteomes" id="UP000019804">
    <property type="component" value="Unassembled WGS sequence"/>
</dbReference>
<evidence type="ECO:0000256" key="2">
    <source>
        <dbReference type="ARBA" id="ARBA00022679"/>
    </source>
</evidence>
<dbReference type="SMART" id="SM00563">
    <property type="entry name" value="PlsC"/>
    <property type="match status" value="1"/>
</dbReference>
<dbReference type="PANTHER" id="PTHR10434">
    <property type="entry name" value="1-ACYL-SN-GLYCEROL-3-PHOSPHATE ACYLTRANSFERASE"/>
    <property type="match status" value="1"/>
</dbReference>
<dbReference type="NCBIfam" id="TIGR00530">
    <property type="entry name" value="AGP_acyltrn"/>
    <property type="match status" value="1"/>
</dbReference>
<proteinExistence type="inferred from homology"/>
<comment type="catalytic activity">
    <reaction evidence="4">
        <text>a 1-acyl-sn-glycero-3-phosphate + an acyl-CoA = a 1,2-diacyl-sn-glycero-3-phosphate + CoA</text>
        <dbReference type="Rhea" id="RHEA:19709"/>
        <dbReference type="ChEBI" id="CHEBI:57287"/>
        <dbReference type="ChEBI" id="CHEBI:57970"/>
        <dbReference type="ChEBI" id="CHEBI:58342"/>
        <dbReference type="ChEBI" id="CHEBI:58608"/>
        <dbReference type="EC" id="2.3.1.51"/>
    </reaction>
</comment>
<evidence type="ECO:0000256" key="4">
    <source>
        <dbReference type="RuleBase" id="RU361267"/>
    </source>
</evidence>
<dbReference type="GO" id="GO:0006654">
    <property type="term" value="P:phosphatidic acid biosynthetic process"/>
    <property type="evidence" value="ECO:0007669"/>
    <property type="project" value="TreeGrafter"/>
</dbReference>
<feature type="transmembrane region" description="Helical" evidence="6">
    <location>
        <begin position="6"/>
        <end position="26"/>
    </location>
</feature>
<keyword evidence="4" id="KW-1208">Phospholipid metabolism</keyword>
<feature type="domain" description="Phospholipid/glycerol acyltransferase" evidence="7">
    <location>
        <begin position="101"/>
        <end position="218"/>
    </location>
</feature>
<evidence type="ECO:0000313" key="8">
    <source>
        <dbReference type="EMBL" id="EYE91720.1"/>
    </source>
</evidence>
<name>A0A017S6C9_ASPRC</name>
<sequence>MSIFSYIASGISSFVVLTASLFALGTKVPRAAFVARCLAAYGSLLLCACYGVVASIVLRLVGYGRVSQWATARSFKWVMRLTTGVRFDIIEGVEHLSTRPAVFIGNHQSELDVLLLGAMFPPYCSVTAKKSLAKIPILGWFMALSRTVFIDRANKETAVKAFDSAAEEMRDHRQSVFIFPEGTRSYSDKPELLPFKKGAFHLAVKAGVPIVPVVAENYSHVLSPKNLRFNSGDIKVKVLPPISTAGLTSADVDQLTKSTQESMLKTLLGMSEKEGERAEASHVNGKSTAVEI</sequence>
<feature type="region of interest" description="Disordered" evidence="5">
    <location>
        <begin position="272"/>
        <end position="292"/>
    </location>
</feature>
<evidence type="ECO:0000259" key="7">
    <source>
        <dbReference type="SMART" id="SM00563"/>
    </source>
</evidence>
<evidence type="ECO:0000256" key="1">
    <source>
        <dbReference type="ARBA" id="ARBA00008655"/>
    </source>
</evidence>
<dbReference type="PANTHER" id="PTHR10434:SF11">
    <property type="entry name" value="1-ACYL-SN-GLYCEROL-3-PHOSPHATE ACYLTRANSFERASE"/>
    <property type="match status" value="1"/>
</dbReference>
<dbReference type="SUPFAM" id="SSF69593">
    <property type="entry name" value="Glycerol-3-phosphate (1)-acyltransferase"/>
    <property type="match status" value="1"/>
</dbReference>
<dbReference type="OrthoDB" id="202234at2759"/>
<dbReference type="RefSeq" id="XP_040635410.1">
    <property type="nucleotide sequence ID" value="XM_040784952.1"/>
</dbReference>
<feature type="transmembrane region" description="Helical" evidence="6">
    <location>
        <begin position="38"/>
        <end position="58"/>
    </location>
</feature>
<protein>
    <recommendedName>
        <fullName evidence="4">1-acyl-sn-glycerol-3-phosphate acyltransferase</fullName>
        <ecNumber evidence="4">2.3.1.51</ecNumber>
    </recommendedName>
</protein>
<comment type="similarity">
    <text evidence="1 4">Belongs to the 1-acyl-sn-glycerol-3-phosphate acyltransferase family.</text>
</comment>
<dbReference type="EMBL" id="KK088442">
    <property type="protein sequence ID" value="EYE91720.1"/>
    <property type="molecule type" value="Genomic_DNA"/>
</dbReference>
<evidence type="ECO:0000256" key="6">
    <source>
        <dbReference type="SAM" id="Phobius"/>
    </source>
</evidence>
<keyword evidence="4" id="KW-0594">Phospholipid biosynthesis</keyword>
<dbReference type="GO" id="GO:0005783">
    <property type="term" value="C:endoplasmic reticulum"/>
    <property type="evidence" value="ECO:0007669"/>
    <property type="project" value="TreeGrafter"/>
</dbReference>
<dbReference type="CDD" id="cd07989">
    <property type="entry name" value="LPLAT_AGPAT-like"/>
    <property type="match status" value="1"/>
</dbReference>
<keyword evidence="9" id="KW-1185">Reference proteome</keyword>
<dbReference type="AlphaFoldDB" id="A0A017S6C9"/>
<keyword evidence="6" id="KW-1133">Transmembrane helix</keyword>
<keyword evidence="2 4" id="KW-0808">Transferase</keyword>
<dbReference type="InterPro" id="IPR004552">
    <property type="entry name" value="AGP_acyltrans"/>
</dbReference>
<dbReference type="STRING" id="1388766.A0A017S6C9"/>
<keyword evidence="6" id="KW-0812">Transmembrane</keyword>
<dbReference type="EC" id="2.3.1.51" evidence="4"/>